<evidence type="ECO:0000259" key="2">
    <source>
        <dbReference type="Pfam" id="PF14111"/>
    </source>
</evidence>
<protein>
    <recommendedName>
        <fullName evidence="2">DUF4283 domain-containing protein</fullName>
    </recommendedName>
</protein>
<feature type="domain" description="DUF4283" evidence="2">
    <location>
        <begin position="111"/>
        <end position="192"/>
    </location>
</feature>
<feature type="compositionally biased region" description="Low complexity" evidence="1">
    <location>
        <begin position="1"/>
        <end position="16"/>
    </location>
</feature>
<dbReference type="OrthoDB" id="786567at2759"/>
<reference evidence="3 4" key="1">
    <citation type="journal article" date="2021" name="Plant Biotechnol. J.">
        <title>Multi-omics assisted identification of the key and species-specific regulatory components of drought-tolerant mechanisms in Gossypium stocksii.</title>
        <authorList>
            <person name="Yu D."/>
            <person name="Ke L."/>
            <person name="Zhang D."/>
            <person name="Wu Y."/>
            <person name="Sun Y."/>
            <person name="Mei J."/>
            <person name="Sun J."/>
            <person name="Sun Y."/>
        </authorList>
    </citation>
    <scope>NUCLEOTIDE SEQUENCE [LARGE SCALE GENOMIC DNA]</scope>
    <source>
        <strain evidence="4">cv. E1</strain>
        <tissue evidence="3">Leaf</tissue>
    </source>
</reference>
<keyword evidence="4" id="KW-1185">Reference proteome</keyword>
<feature type="region of interest" description="Disordered" evidence="1">
    <location>
        <begin position="379"/>
        <end position="399"/>
    </location>
</feature>
<feature type="region of interest" description="Disordered" evidence="1">
    <location>
        <begin position="482"/>
        <end position="501"/>
    </location>
</feature>
<dbReference type="EMBL" id="JAIQCV010000001">
    <property type="protein sequence ID" value="KAH1130538.1"/>
    <property type="molecule type" value="Genomic_DNA"/>
</dbReference>
<proteinExistence type="predicted"/>
<evidence type="ECO:0000256" key="1">
    <source>
        <dbReference type="SAM" id="MobiDB-lite"/>
    </source>
</evidence>
<dbReference type="Pfam" id="PF14111">
    <property type="entry name" value="DUF4283"/>
    <property type="match status" value="1"/>
</dbReference>
<feature type="compositionally biased region" description="Basic and acidic residues" evidence="1">
    <location>
        <begin position="489"/>
        <end position="499"/>
    </location>
</feature>
<dbReference type="InterPro" id="IPR040256">
    <property type="entry name" value="At4g02000-like"/>
</dbReference>
<evidence type="ECO:0000313" key="4">
    <source>
        <dbReference type="Proteomes" id="UP000828251"/>
    </source>
</evidence>
<feature type="compositionally biased region" description="Basic and acidic residues" evidence="1">
    <location>
        <begin position="379"/>
        <end position="395"/>
    </location>
</feature>
<dbReference type="PANTHER" id="PTHR31286">
    <property type="entry name" value="GLYCINE-RICH CELL WALL STRUCTURAL PROTEIN 1.8-LIKE"/>
    <property type="match status" value="1"/>
</dbReference>
<gene>
    <name evidence="3" type="ORF">J1N35_001916</name>
</gene>
<name>A0A9D3WKS5_9ROSI</name>
<dbReference type="PANTHER" id="PTHR31286:SF173">
    <property type="entry name" value="DUF4283 DOMAIN-CONTAINING PROTEIN"/>
    <property type="match status" value="1"/>
</dbReference>
<sequence length="524" mass="58908">MLSNSLVSGNSGGDVLHPNNDRNPKKVRFKDNLDGEDITMDGESNPKPSSIWKDKLLGISTEVAGLDRPTPTDGSDYDFELLEGDVNTTIIDRVSEITFSDRIKNLLFKEMELTMIVKLLVRNIGYNAFNNRILSLWKPVNPIRIMDTSNGYFLVKFQAMEDYNRVLSQGLWIVYGQYLTVQPWIKHFSPTQPYPRHLYKRKIIEAIGSLIGKVVKLDVQTDNQTRGRFARLAVYINLDQPLISQVFINGTLQRIEYEALRTVCFTCSKYGHVKDMCSPVKIGQNPATVDGSLSNGAVTINDGKTTIVLIESKSKEIEPAYGPWMLVEKRQSRWGRGSSSTENLGKQIKFPLGRRFSALMREEDFNDKRILDADFSKENDKRKEAAGKSGHEDKNLLGCPNGLNLEKDVESGPLGTMYQMSKVALDKHLGKRPISQDGPVNGGQRISKSINSNITEAKNLEKIKAHYNPVFDESEGFMVPIFDNTLDPGPKKKDSGDSRKNRKTSFAFGAEEVVLKLQEICVFL</sequence>
<organism evidence="3 4">
    <name type="scientific">Gossypium stocksii</name>
    <dbReference type="NCBI Taxonomy" id="47602"/>
    <lineage>
        <taxon>Eukaryota</taxon>
        <taxon>Viridiplantae</taxon>
        <taxon>Streptophyta</taxon>
        <taxon>Embryophyta</taxon>
        <taxon>Tracheophyta</taxon>
        <taxon>Spermatophyta</taxon>
        <taxon>Magnoliopsida</taxon>
        <taxon>eudicotyledons</taxon>
        <taxon>Gunneridae</taxon>
        <taxon>Pentapetalae</taxon>
        <taxon>rosids</taxon>
        <taxon>malvids</taxon>
        <taxon>Malvales</taxon>
        <taxon>Malvaceae</taxon>
        <taxon>Malvoideae</taxon>
        <taxon>Gossypium</taxon>
    </lineage>
</organism>
<dbReference type="InterPro" id="IPR025558">
    <property type="entry name" value="DUF4283"/>
</dbReference>
<feature type="compositionally biased region" description="Basic and acidic residues" evidence="1">
    <location>
        <begin position="19"/>
        <end position="33"/>
    </location>
</feature>
<dbReference type="Proteomes" id="UP000828251">
    <property type="component" value="Unassembled WGS sequence"/>
</dbReference>
<accession>A0A9D3WKS5</accession>
<comment type="caution">
    <text evidence="3">The sequence shown here is derived from an EMBL/GenBank/DDBJ whole genome shotgun (WGS) entry which is preliminary data.</text>
</comment>
<dbReference type="AlphaFoldDB" id="A0A9D3WKS5"/>
<evidence type="ECO:0000313" key="3">
    <source>
        <dbReference type="EMBL" id="KAH1130538.1"/>
    </source>
</evidence>
<feature type="region of interest" description="Disordered" evidence="1">
    <location>
        <begin position="1"/>
        <end position="49"/>
    </location>
</feature>